<evidence type="ECO:0000313" key="2">
    <source>
        <dbReference type="EMBL" id="OGZ53595.1"/>
    </source>
</evidence>
<organism evidence="2 3">
    <name type="scientific">Candidatus Ryanbacteria bacterium RIFCSPLOWO2_01_FULL_48_26</name>
    <dbReference type="NCBI Taxonomy" id="1802126"/>
    <lineage>
        <taxon>Bacteria</taxon>
        <taxon>Candidatus Ryaniibacteriota</taxon>
    </lineage>
</organism>
<reference evidence="2 3" key="1">
    <citation type="journal article" date="2016" name="Nat. Commun.">
        <title>Thousands of microbial genomes shed light on interconnected biogeochemical processes in an aquifer system.</title>
        <authorList>
            <person name="Anantharaman K."/>
            <person name="Brown C.T."/>
            <person name="Hug L.A."/>
            <person name="Sharon I."/>
            <person name="Castelle C.J."/>
            <person name="Probst A.J."/>
            <person name="Thomas B.C."/>
            <person name="Singh A."/>
            <person name="Wilkins M.J."/>
            <person name="Karaoz U."/>
            <person name="Brodie E.L."/>
            <person name="Williams K.H."/>
            <person name="Hubbard S.S."/>
            <person name="Banfield J.F."/>
        </authorList>
    </citation>
    <scope>NUCLEOTIDE SEQUENCE [LARGE SCALE GENOMIC DNA]</scope>
</reference>
<evidence type="ECO:0000256" key="1">
    <source>
        <dbReference type="SAM" id="SignalP"/>
    </source>
</evidence>
<dbReference type="AlphaFoldDB" id="A0A1G2GTQ6"/>
<keyword evidence="1" id="KW-0732">Signal</keyword>
<feature type="chain" id="PRO_5009583023" description="VCBS repeat-containing protein" evidence="1">
    <location>
        <begin position="24"/>
        <end position="182"/>
    </location>
</feature>
<dbReference type="Proteomes" id="UP000179106">
    <property type="component" value="Unassembled WGS sequence"/>
</dbReference>
<proteinExistence type="predicted"/>
<name>A0A1G2GTQ6_9BACT</name>
<comment type="caution">
    <text evidence="2">The sequence shown here is derived from an EMBL/GenBank/DDBJ whole genome shotgun (WGS) entry which is preliminary data.</text>
</comment>
<evidence type="ECO:0000313" key="3">
    <source>
        <dbReference type="Proteomes" id="UP000179106"/>
    </source>
</evidence>
<protein>
    <recommendedName>
        <fullName evidence="4">VCBS repeat-containing protein</fullName>
    </recommendedName>
</protein>
<feature type="signal peptide" evidence="1">
    <location>
        <begin position="1"/>
        <end position="23"/>
    </location>
</feature>
<gene>
    <name evidence="2" type="ORF">A3B25_00635</name>
</gene>
<accession>A0A1G2GTQ6</accession>
<evidence type="ECO:0008006" key="4">
    <source>
        <dbReference type="Google" id="ProtNLM"/>
    </source>
</evidence>
<sequence length="182" mass="19459">MNTVVLQLLQVAATLLLAAQTHAGELSPALTAQFISFASRAVQLGTQALAPQPVIPAISSKNIWPNISGLRNAFYINSEGVRVRLGNGIRLLEEYTSFGDMNGDGFDEALVVTSEGTTSYALAAFLNQGGILFNVAAVPLPKNLVIYSHRIESGIFSIELRDEAGAKKKLLYKLLGNTLISV</sequence>
<dbReference type="EMBL" id="MHNW01000015">
    <property type="protein sequence ID" value="OGZ53595.1"/>
    <property type="molecule type" value="Genomic_DNA"/>
</dbReference>
<dbReference type="STRING" id="1802126.A3B25_00635"/>